<feature type="compositionally biased region" description="Basic and acidic residues" evidence="1">
    <location>
        <begin position="556"/>
        <end position="567"/>
    </location>
</feature>
<evidence type="ECO:0000259" key="2">
    <source>
        <dbReference type="Pfam" id="PF04195"/>
    </source>
</evidence>
<feature type="region of interest" description="Disordered" evidence="1">
    <location>
        <begin position="754"/>
        <end position="784"/>
    </location>
</feature>
<dbReference type="AlphaFoldDB" id="A0A843VJY5"/>
<feature type="region of interest" description="Disordered" evidence="1">
    <location>
        <begin position="72"/>
        <end position="96"/>
    </location>
</feature>
<dbReference type="Proteomes" id="UP000652761">
    <property type="component" value="Unassembled WGS sequence"/>
</dbReference>
<proteinExistence type="predicted"/>
<feature type="region of interest" description="Disordered" evidence="1">
    <location>
        <begin position="1076"/>
        <end position="1096"/>
    </location>
</feature>
<evidence type="ECO:0000313" key="4">
    <source>
        <dbReference type="Proteomes" id="UP000652761"/>
    </source>
</evidence>
<feature type="region of interest" description="Disordered" evidence="1">
    <location>
        <begin position="637"/>
        <end position="681"/>
    </location>
</feature>
<feature type="region of interest" description="Disordered" evidence="1">
    <location>
        <begin position="807"/>
        <end position="843"/>
    </location>
</feature>
<sequence length="1096" mass="119897">MGARTCCSVISRVVPCIRIDAPVRRPPADELGNASLGMTGAWAPLHPICTETWDRTERSHHREKALMGLDALGLGGRKQPPHLPPTPSSGSEAGAFEGGALPGCHLRHKCGIVLGDPNRLVVMLLQKGSPRRRGFHDDHMGRVKPGTSRARPEQSPADHSRGDLEWRETPFPTPLRISRLTFLIRKGRGESGVFVFERFSRVHCFPSRWPSSPSSFPPLLFFFFFFVCCALRLPVMAQKGKEIVEVSGMPPVAGKAAKYRSFEGLRERFRIGEEYEIVLMREDESHLTLKPGCFVLSLDLLEAGLRLPIPEIAKELLRSWKVAPIQLTPNLWRTIFVFCIICRKRKIEATAEIFRNHFSLACSPQSEMGIVYVKHRTNRMRINFSPRLSNNKGWTGRLFSVERRKGANIPEWDFPMRVVEPLRKADMPPFLIKEAVAASQSLNTVGVNHAEGYLTEYKLVKCKLSRAWDDEEIVAGRDQKEMANYAEMIPVSLCSIRLDEGGSAKGPAQKAKAVARGGATKEALETATTAGATSLPQTKRKEKRKAAVVESQAEGRTSEEEVSYEPRARKKKKVAKPMPRVAESAAAVEEEEEDLEPLLARSSRQRTGTSEERASATPTVDRSEAVVRMSAELGLIMVSDESDRSRGRAKSPVRKTQEVLPGEGSAEQDGAPDEGVQLGAKDGAVATDFTPAPAAVCGSGEAVLRRGDIPQGSGDILPPMPPTSVITEGRVVSEDAAEVITEDLVVSESAAVLGEKSAQAARDAEERRAAALTSSASTDGGEVRPVIRQEAVGAGLALASTSVVAMTSESGRPKDPVIDAAPISSAAAAAGDESSGDDDRPLREVLHRRLPEVPSVAALEATLRRVEVSPRKLPPSPTASYLDRLARCQDLPAERTPEVQTEEYHPENPDDDVASDVDLEALVEGISTSLGVLKAMAARSRKQKYLYEAQSAFWKDLTARHKAREVDLEEKVKNLKTALQASELNVVVARAEKEALAKVVSDASVRALADYKTGSDYKEELEQYGARCYRVGLNAGREFGERLSWVERAREAFEAAVRECKRRTNDARLDDVRFAQFQSGRMPSSDEGAGPSEQAP</sequence>
<dbReference type="EMBL" id="NMUH01001575">
    <property type="protein sequence ID" value="MQL93564.1"/>
    <property type="molecule type" value="Genomic_DNA"/>
</dbReference>
<keyword evidence="4" id="KW-1185">Reference proteome</keyword>
<dbReference type="OrthoDB" id="678976at2759"/>
<gene>
    <name evidence="3" type="ORF">Taro_026205</name>
</gene>
<feature type="region of interest" description="Disordered" evidence="1">
    <location>
        <begin position="131"/>
        <end position="166"/>
    </location>
</feature>
<name>A0A843VJY5_COLES</name>
<feature type="region of interest" description="Disordered" evidence="1">
    <location>
        <begin position="524"/>
        <end position="625"/>
    </location>
</feature>
<feature type="compositionally biased region" description="Low complexity" evidence="1">
    <location>
        <begin position="818"/>
        <end position="833"/>
    </location>
</feature>
<dbReference type="Pfam" id="PF04195">
    <property type="entry name" value="Transposase_28"/>
    <property type="match status" value="1"/>
</dbReference>
<evidence type="ECO:0000256" key="1">
    <source>
        <dbReference type="SAM" id="MobiDB-lite"/>
    </source>
</evidence>
<organism evidence="3 4">
    <name type="scientific">Colocasia esculenta</name>
    <name type="common">Wild taro</name>
    <name type="synonym">Arum esculentum</name>
    <dbReference type="NCBI Taxonomy" id="4460"/>
    <lineage>
        <taxon>Eukaryota</taxon>
        <taxon>Viridiplantae</taxon>
        <taxon>Streptophyta</taxon>
        <taxon>Embryophyta</taxon>
        <taxon>Tracheophyta</taxon>
        <taxon>Spermatophyta</taxon>
        <taxon>Magnoliopsida</taxon>
        <taxon>Liliopsida</taxon>
        <taxon>Araceae</taxon>
        <taxon>Aroideae</taxon>
        <taxon>Colocasieae</taxon>
        <taxon>Colocasia</taxon>
    </lineage>
</organism>
<accession>A0A843VJY5</accession>
<feature type="compositionally biased region" description="Low complexity" evidence="1">
    <location>
        <begin position="524"/>
        <end position="533"/>
    </location>
</feature>
<feature type="compositionally biased region" description="Basic and acidic residues" evidence="1">
    <location>
        <begin position="150"/>
        <end position="166"/>
    </location>
</feature>
<protein>
    <recommendedName>
        <fullName evidence="2">Transposase (putative) gypsy type domain-containing protein</fullName>
    </recommendedName>
</protein>
<reference evidence="3" key="1">
    <citation type="submission" date="2017-07" db="EMBL/GenBank/DDBJ databases">
        <title>Taro Niue Genome Assembly and Annotation.</title>
        <authorList>
            <person name="Atibalentja N."/>
            <person name="Keating K."/>
            <person name="Fields C.J."/>
        </authorList>
    </citation>
    <scope>NUCLEOTIDE SEQUENCE</scope>
    <source>
        <strain evidence="3">Niue_2</strain>
        <tissue evidence="3">Leaf</tissue>
    </source>
</reference>
<feature type="domain" description="Transposase (putative) gypsy type" evidence="2">
    <location>
        <begin position="295"/>
        <end position="360"/>
    </location>
</feature>
<comment type="caution">
    <text evidence="3">The sequence shown here is derived from an EMBL/GenBank/DDBJ whole genome shotgun (WGS) entry which is preliminary data.</text>
</comment>
<feature type="compositionally biased region" description="Low complexity" evidence="1">
    <location>
        <begin position="576"/>
        <end position="587"/>
    </location>
</feature>
<dbReference type="InterPro" id="IPR007321">
    <property type="entry name" value="Transposase_28"/>
</dbReference>
<evidence type="ECO:0000313" key="3">
    <source>
        <dbReference type="EMBL" id="MQL93564.1"/>
    </source>
</evidence>